<proteinExistence type="predicted"/>
<protein>
    <recommendedName>
        <fullName evidence="3">Proteasome assembly chaperone 3</fullName>
    </recommendedName>
</protein>
<dbReference type="GO" id="GO:0043248">
    <property type="term" value="P:proteasome assembly"/>
    <property type="evidence" value="ECO:0007669"/>
    <property type="project" value="InterPro"/>
</dbReference>
<dbReference type="EMBL" id="HBFK01005776">
    <property type="protein sequence ID" value="CAD8736960.1"/>
    <property type="molecule type" value="Transcribed_RNA"/>
</dbReference>
<dbReference type="Pfam" id="PF16093">
    <property type="entry name" value="PAC4"/>
    <property type="match status" value="1"/>
</dbReference>
<sequence length="140" mass="14621">MAASEEAAAAAAGVSAMEITDGGGGLITEHTFQEMVADVRVCFQIVMMKDSCMVWVGTAQAAMGHLDLAMSTHMDSVPTHTTLLGDGGDGVGASLSKMLAMKTGLQVFVSWNLPGTQQLLESAVKKRLVEELSKLVPPKA</sequence>
<gene>
    <name evidence="2" type="ORF">HAND00432_LOCUS5957</name>
    <name evidence="1" type="ORF">HAND1043_LOCUS3452</name>
</gene>
<evidence type="ECO:0000313" key="2">
    <source>
        <dbReference type="EMBL" id="CAD8951422.1"/>
    </source>
</evidence>
<dbReference type="PANTHER" id="PTHR33559">
    <property type="entry name" value="PROTEASOME ASSEMBLY CHAPERONE 4"/>
    <property type="match status" value="1"/>
</dbReference>
<dbReference type="EMBL" id="HBFX01010063">
    <property type="protein sequence ID" value="CAD8951422.1"/>
    <property type="molecule type" value="Transcribed_RNA"/>
</dbReference>
<dbReference type="InterPro" id="IPR032157">
    <property type="entry name" value="PAC4"/>
</dbReference>
<dbReference type="AlphaFoldDB" id="A0A6U4KHI9"/>
<name>A0A6U4KHI9_HEMAN</name>
<reference evidence="1" key="1">
    <citation type="submission" date="2021-01" db="EMBL/GenBank/DDBJ databases">
        <authorList>
            <person name="Corre E."/>
            <person name="Pelletier E."/>
            <person name="Niang G."/>
            <person name="Scheremetjew M."/>
            <person name="Finn R."/>
            <person name="Kale V."/>
            <person name="Holt S."/>
            <person name="Cochrane G."/>
            <person name="Meng A."/>
            <person name="Brown T."/>
            <person name="Cohen L."/>
        </authorList>
    </citation>
    <scope>NUCLEOTIDE SEQUENCE</scope>
    <source>
        <strain evidence="1">CCMP441</strain>
        <strain evidence="2">CCMP644</strain>
    </source>
</reference>
<organism evidence="1">
    <name type="scientific">Hemiselmis andersenii</name>
    <name type="common">Cryptophyte alga</name>
    <dbReference type="NCBI Taxonomy" id="464988"/>
    <lineage>
        <taxon>Eukaryota</taxon>
        <taxon>Cryptophyceae</taxon>
        <taxon>Cryptomonadales</taxon>
        <taxon>Hemiselmidaceae</taxon>
        <taxon>Hemiselmis</taxon>
    </lineage>
</organism>
<accession>A0A6U4KHI9</accession>
<evidence type="ECO:0008006" key="3">
    <source>
        <dbReference type="Google" id="ProtNLM"/>
    </source>
</evidence>
<evidence type="ECO:0000313" key="1">
    <source>
        <dbReference type="EMBL" id="CAD8736960.1"/>
    </source>
</evidence>
<dbReference type="PANTHER" id="PTHR33559:SF1">
    <property type="entry name" value="PROTEASOME ASSEMBLY CHAPERONE 4"/>
    <property type="match status" value="1"/>
</dbReference>